<keyword evidence="7 9" id="KW-0472">Membrane</keyword>
<evidence type="ECO:0000256" key="1">
    <source>
        <dbReference type="ARBA" id="ARBA00004651"/>
    </source>
</evidence>
<gene>
    <name evidence="11" type="ORF">ACFOVU_23350</name>
</gene>
<dbReference type="Proteomes" id="UP001595847">
    <property type="component" value="Unassembled WGS sequence"/>
</dbReference>
<feature type="transmembrane region" description="Helical" evidence="9">
    <location>
        <begin position="409"/>
        <end position="432"/>
    </location>
</feature>
<protein>
    <submittedName>
        <fullName evidence="11">MFS transporter</fullName>
    </submittedName>
</protein>
<comment type="similarity">
    <text evidence="2">Belongs to the major facilitator superfamily. EmrB family.</text>
</comment>
<keyword evidence="4" id="KW-1003">Cell membrane</keyword>
<feature type="transmembrane region" description="Helical" evidence="9">
    <location>
        <begin position="334"/>
        <end position="353"/>
    </location>
</feature>
<evidence type="ECO:0000256" key="7">
    <source>
        <dbReference type="ARBA" id="ARBA00023136"/>
    </source>
</evidence>
<feature type="transmembrane region" description="Helical" evidence="9">
    <location>
        <begin position="106"/>
        <end position="128"/>
    </location>
</feature>
<reference evidence="12" key="1">
    <citation type="journal article" date="2019" name="Int. J. Syst. Evol. Microbiol.">
        <title>The Global Catalogue of Microorganisms (GCM) 10K type strain sequencing project: providing services to taxonomists for standard genome sequencing and annotation.</title>
        <authorList>
            <consortium name="The Broad Institute Genomics Platform"/>
            <consortium name="The Broad Institute Genome Sequencing Center for Infectious Disease"/>
            <person name="Wu L."/>
            <person name="Ma J."/>
        </authorList>
    </citation>
    <scope>NUCLEOTIDE SEQUENCE [LARGE SCALE GENOMIC DNA]</scope>
    <source>
        <strain evidence="12">TBRC 1826</strain>
    </source>
</reference>
<dbReference type="PRINTS" id="PR01036">
    <property type="entry name" value="TCRTETB"/>
</dbReference>
<name>A0ABV8FV48_9ACTN</name>
<feature type="transmembrane region" description="Helical" evidence="9">
    <location>
        <begin position="233"/>
        <end position="252"/>
    </location>
</feature>
<comment type="caution">
    <text evidence="11">The sequence shown here is derived from an EMBL/GenBank/DDBJ whole genome shotgun (WGS) entry which is preliminary data.</text>
</comment>
<keyword evidence="3" id="KW-0813">Transport</keyword>
<dbReference type="Gene3D" id="1.20.1720.10">
    <property type="entry name" value="Multidrug resistance protein D"/>
    <property type="match status" value="1"/>
</dbReference>
<evidence type="ECO:0000256" key="2">
    <source>
        <dbReference type="ARBA" id="ARBA00008537"/>
    </source>
</evidence>
<feature type="domain" description="Major facilitator superfamily (MFS) profile" evidence="10">
    <location>
        <begin position="15"/>
        <end position="462"/>
    </location>
</feature>
<feature type="transmembrane region" description="Helical" evidence="9">
    <location>
        <begin position="264"/>
        <end position="289"/>
    </location>
</feature>
<feature type="transmembrane region" description="Helical" evidence="9">
    <location>
        <begin position="301"/>
        <end position="322"/>
    </location>
</feature>
<evidence type="ECO:0000256" key="3">
    <source>
        <dbReference type="ARBA" id="ARBA00022448"/>
    </source>
</evidence>
<evidence type="ECO:0000256" key="6">
    <source>
        <dbReference type="ARBA" id="ARBA00022989"/>
    </source>
</evidence>
<dbReference type="InterPro" id="IPR036259">
    <property type="entry name" value="MFS_trans_sf"/>
</dbReference>
<dbReference type="PROSITE" id="PS50850">
    <property type="entry name" value="MFS"/>
    <property type="match status" value="1"/>
</dbReference>
<feature type="transmembrane region" description="Helical" evidence="9">
    <location>
        <begin position="81"/>
        <end position="100"/>
    </location>
</feature>
<dbReference type="InterPro" id="IPR020846">
    <property type="entry name" value="MFS_dom"/>
</dbReference>
<dbReference type="PANTHER" id="PTHR42718">
    <property type="entry name" value="MAJOR FACILITATOR SUPERFAMILY MULTIDRUG TRANSPORTER MFSC"/>
    <property type="match status" value="1"/>
</dbReference>
<evidence type="ECO:0000259" key="10">
    <source>
        <dbReference type="PROSITE" id="PS50850"/>
    </source>
</evidence>
<evidence type="ECO:0000256" key="5">
    <source>
        <dbReference type="ARBA" id="ARBA00022692"/>
    </source>
</evidence>
<sequence>MTTSFSSTPRRRRLVLVICCLSLFMVSLDTTILHIALPALQQDLGASLSGLQWTIDAYTLVLASLLILAGSMADRFGRRRVFMAGLVVFTAGSALCSVAPSLETLVVFRMVQAVGGSMLNPVAMSIITHTFTDHSQRARALGIWGSAVGLSMAAGPLLGGLLVDGAGWRSIFWLNLPVGLAALLLTQAFVPESRAEAARRPDPVGQVLIIALLAVLTSAVIQAPEHGWTSPTTVLMAGLALAVAAVLVAYELRRAEPLIELRLFGSISFAGACLNALASFATLGGFLFLTTLYLQNVRHLSAVHAGLWLLPMAVMTFLSAPVSGRLVARFGPRLPLLVAGCAITASGTLFAAFDGQTGTWSLVLGCALFGLGFGFVNAPVTTATVSAMPVSQAGVASSLASTFRQMGSALGVAVIGAVLASGIDAGAFAATYTAAARPAWWIIAGCGLSVLIVGQLTTTRRTQGTARPAIEHTHLPRGVTDIPGRDPLTSR</sequence>
<dbReference type="EMBL" id="JBHSBH010000015">
    <property type="protein sequence ID" value="MFC3998877.1"/>
    <property type="molecule type" value="Genomic_DNA"/>
</dbReference>
<keyword evidence="12" id="KW-1185">Reference proteome</keyword>
<keyword evidence="6 9" id="KW-1133">Transmembrane helix</keyword>
<evidence type="ECO:0000313" key="11">
    <source>
        <dbReference type="EMBL" id="MFC3998877.1"/>
    </source>
</evidence>
<feature type="transmembrane region" description="Helical" evidence="9">
    <location>
        <begin position="203"/>
        <end position="221"/>
    </location>
</feature>
<dbReference type="Gene3D" id="1.20.1250.20">
    <property type="entry name" value="MFS general substrate transporter like domains"/>
    <property type="match status" value="1"/>
</dbReference>
<keyword evidence="5 9" id="KW-0812">Transmembrane</keyword>
<feature type="transmembrane region" description="Helical" evidence="9">
    <location>
        <begin position="52"/>
        <end position="69"/>
    </location>
</feature>
<evidence type="ECO:0000313" key="12">
    <source>
        <dbReference type="Proteomes" id="UP001595847"/>
    </source>
</evidence>
<feature type="region of interest" description="Disordered" evidence="8">
    <location>
        <begin position="463"/>
        <end position="491"/>
    </location>
</feature>
<proteinExistence type="inferred from homology"/>
<dbReference type="PANTHER" id="PTHR42718:SF9">
    <property type="entry name" value="MAJOR FACILITATOR SUPERFAMILY MULTIDRUG TRANSPORTER MFSC"/>
    <property type="match status" value="1"/>
</dbReference>
<feature type="transmembrane region" description="Helical" evidence="9">
    <location>
        <begin position="140"/>
        <end position="159"/>
    </location>
</feature>
<accession>A0ABV8FV48</accession>
<evidence type="ECO:0000256" key="9">
    <source>
        <dbReference type="SAM" id="Phobius"/>
    </source>
</evidence>
<dbReference type="InterPro" id="IPR011701">
    <property type="entry name" value="MFS"/>
</dbReference>
<evidence type="ECO:0000256" key="4">
    <source>
        <dbReference type="ARBA" id="ARBA00022475"/>
    </source>
</evidence>
<dbReference type="NCBIfam" id="TIGR00711">
    <property type="entry name" value="efflux_EmrB"/>
    <property type="match status" value="1"/>
</dbReference>
<dbReference type="InterPro" id="IPR004638">
    <property type="entry name" value="EmrB-like"/>
</dbReference>
<dbReference type="RefSeq" id="WP_378537001.1">
    <property type="nucleotide sequence ID" value="NZ_JBHSBH010000015.1"/>
</dbReference>
<evidence type="ECO:0000256" key="8">
    <source>
        <dbReference type="SAM" id="MobiDB-lite"/>
    </source>
</evidence>
<comment type="subcellular location">
    <subcellularLocation>
        <location evidence="1">Cell membrane</location>
        <topology evidence="1">Multi-pass membrane protein</topology>
    </subcellularLocation>
</comment>
<feature type="transmembrane region" description="Helical" evidence="9">
    <location>
        <begin position="438"/>
        <end position="457"/>
    </location>
</feature>
<dbReference type="CDD" id="cd17321">
    <property type="entry name" value="MFS_MMR_MDR_like"/>
    <property type="match status" value="1"/>
</dbReference>
<dbReference type="Pfam" id="PF07690">
    <property type="entry name" value="MFS_1"/>
    <property type="match status" value="1"/>
</dbReference>
<feature type="transmembrane region" description="Helical" evidence="9">
    <location>
        <begin position="359"/>
        <end position="388"/>
    </location>
</feature>
<organism evidence="11 12">
    <name type="scientific">Nocardiopsis sediminis</name>
    <dbReference type="NCBI Taxonomy" id="1778267"/>
    <lineage>
        <taxon>Bacteria</taxon>
        <taxon>Bacillati</taxon>
        <taxon>Actinomycetota</taxon>
        <taxon>Actinomycetes</taxon>
        <taxon>Streptosporangiales</taxon>
        <taxon>Nocardiopsidaceae</taxon>
        <taxon>Nocardiopsis</taxon>
    </lineage>
</organism>
<feature type="transmembrane region" description="Helical" evidence="9">
    <location>
        <begin position="171"/>
        <end position="191"/>
    </location>
</feature>
<dbReference type="SUPFAM" id="SSF103473">
    <property type="entry name" value="MFS general substrate transporter"/>
    <property type="match status" value="1"/>
</dbReference>